<evidence type="ECO:0000313" key="3">
    <source>
        <dbReference type="Proteomes" id="UP001054945"/>
    </source>
</evidence>
<evidence type="ECO:0000256" key="1">
    <source>
        <dbReference type="SAM" id="MobiDB-lite"/>
    </source>
</evidence>
<evidence type="ECO:0000313" key="2">
    <source>
        <dbReference type="EMBL" id="GIZ01431.1"/>
    </source>
</evidence>
<accession>A0AAV4Y620</accession>
<name>A0AAV4Y620_CAEEX</name>
<dbReference type="AlphaFoldDB" id="A0AAV4Y620"/>
<protein>
    <submittedName>
        <fullName evidence="2">Uncharacterized protein</fullName>
    </submittedName>
</protein>
<dbReference type="EMBL" id="BPLR01001299">
    <property type="protein sequence ID" value="GIZ01431.1"/>
    <property type="molecule type" value="Genomic_DNA"/>
</dbReference>
<dbReference type="Proteomes" id="UP001054945">
    <property type="component" value="Unassembled WGS sequence"/>
</dbReference>
<proteinExistence type="predicted"/>
<gene>
    <name evidence="2" type="ORF">CEXT_454771</name>
</gene>
<reference evidence="2 3" key="1">
    <citation type="submission" date="2021-06" db="EMBL/GenBank/DDBJ databases">
        <title>Caerostris extrusa draft genome.</title>
        <authorList>
            <person name="Kono N."/>
            <person name="Arakawa K."/>
        </authorList>
    </citation>
    <scope>NUCLEOTIDE SEQUENCE [LARGE SCALE GENOMIC DNA]</scope>
</reference>
<keyword evidence="3" id="KW-1185">Reference proteome</keyword>
<feature type="region of interest" description="Disordered" evidence="1">
    <location>
        <begin position="1"/>
        <end position="29"/>
    </location>
</feature>
<comment type="caution">
    <text evidence="2">The sequence shown here is derived from an EMBL/GenBank/DDBJ whole genome shotgun (WGS) entry which is preliminary data.</text>
</comment>
<sequence length="97" mass="10770">MQSARNRRNDQLSQSEMAPRKSTKSFTKEDILKIPAEPLKCQKKGKDSVIGEYWVPITKTLPSPPMCKTVAIATGYARGDPFRVGESNNSLAPYILS</sequence>
<organism evidence="2 3">
    <name type="scientific">Caerostris extrusa</name>
    <name type="common">Bark spider</name>
    <name type="synonym">Caerostris bankana</name>
    <dbReference type="NCBI Taxonomy" id="172846"/>
    <lineage>
        <taxon>Eukaryota</taxon>
        <taxon>Metazoa</taxon>
        <taxon>Ecdysozoa</taxon>
        <taxon>Arthropoda</taxon>
        <taxon>Chelicerata</taxon>
        <taxon>Arachnida</taxon>
        <taxon>Araneae</taxon>
        <taxon>Araneomorphae</taxon>
        <taxon>Entelegynae</taxon>
        <taxon>Araneoidea</taxon>
        <taxon>Araneidae</taxon>
        <taxon>Caerostris</taxon>
    </lineage>
</organism>